<dbReference type="Gene3D" id="3.40.630.30">
    <property type="match status" value="1"/>
</dbReference>
<dbReference type="InterPro" id="IPR016181">
    <property type="entry name" value="Acyl_CoA_acyltransferase"/>
</dbReference>
<dbReference type="GO" id="GO:0016740">
    <property type="term" value="F:transferase activity"/>
    <property type="evidence" value="ECO:0007669"/>
    <property type="project" value="UniProtKB-KW"/>
</dbReference>
<dbReference type="Pfam" id="PF13527">
    <property type="entry name" value="Acetyltransf_9"/>
    <property type="match status" value="1"/>
</dbReference>
<evidence type="ECO:0000313" key="1">
    <source>
        <dbReference type="EMBL" id="OOP73359.1"/>
    </source>
</evidence>
<keyword evidence="1" id="KW-0808">Transferase</keyword>
<proteinExistence type="predicted"/>
<protein>
    <submittedName>
        <fullName evidence="1">GNAT family N-acetyltransferase</fullName>
    </submittedName>
</protein>
<accession>A0A1S9N718</accession>
<evidence type="ECO:0000313" key="2">
    <source>
        <dbReference type="Proteomes" id="UP000190959"/>
    </source>
</evidence>
<dbReference type="EMBL" id="MWMH01000003">
    <property type="protein sequence ID" value="OOP73359.1"/>
    <property type="molecule type" value="Genomic_DNA"/>
</dbReference>
<name>A0A1S9N718_CLOBE</name>
<sequence>MKFEFINKNEYLQRIQEFQELFMYCFNKEVSKEFLIWRYIKNPLDDLLINVALDNNKIVANYSVSPYTIYIDGKLEKAALSMTTMTHPDYRGKGLFPKLATDLYKRMEKDNYIAVTGFPNNNSHSIFVEKLNWNNIYEIPTMKLDLSRINKSNSPISISVVNDSNFSFNYSKLINNKKNMIKVYKDLNYLKWRFKDNPANKYANYIILENNYVVSSIITKSFNKSESDIVEVNSLDDFSTKRLLEYIIDIEKGNGKKYINMWCHLNSNTHVMVEKIGFVNTEPISYFGVRYIKGNISNLGNYNNWDIQMGDSDVY</sequence>
<dbReference type="RefSeq" id="WP_078115487.1">
    <property type="nucleotide sequence ID" value="NZ_CP144906.1"/>
</dbReference>
<comment type="caution">
    <text evidence="1">The sequence shown here is derived from an EMBL/GenBank/DDBJ whole genome shotgun (WGS) entry which is preliminary data.</text>
</comment>
<gene>
    <name evidence="1" type="ORF">CBEIBR21_10040</name>
</gene>
<dbReference type="SUPFAM" id="SSF55729">
    <property type="entry name" value="Acyl-CoA N-acyltransferases (Nat)"/>
    <property type="match status" value="1"/>
</dbReference>
<reference evidence="1 2" key="1">
    <citation type="submission" date="2017-02" db="EMBL/GenBank/DDBJ databases">
        <title>Genome sequence of Clostridium beijerinckii Br21.</title>
        <authorList>
            <person name="Fonseca B.C."/>
            <person name="Guazzaroni M.E."/>
            <person name="Riano-Pachon D.M."/>
            <person name="Reginatto V."/>
        </authorList>
    </citation>
    <scope>NUCLEOTIDE SEQUENCE [LARGE SCALE GENOMIC DNA]</scope>
    <source>
        <strain evidence="1 2">Br21</strain>
    </source>
</reference>
<organism evidence="1 2">
    <name type="scientific">Clostridium beijerinckii</name>
    <name type="common">Clostridium MP</name>
    <dbReference type="NCBI Taxonomy" id="1520"/>
    <lineage>
        <taxon>Bacteria</taxon>
        <taxon>Bacillati</taxon>
        <taxon>Bacillota</taxon>
        <taxon>Clostridia</taxon>
        <taxon>Eubacteriales</taxon>
        <taxon>Clostridiaceae</taxon>
        <taxon>Clostridium</taxon>
    </lineage>
</organism>
<dbReference type="AlphaFoldDB" id="A0A1S9N718"/>
<dbReference type="Proteomes" id="UP000190959">
    <property type="component" value="Unassembled WGS sequence"/>
</dbReference>